<evidence type="ECO:0000256" key="3">
    <source>
        <dbReference type="ARBA" id="ARBA00023015"/>
    </source>
</evidence>
<feature type="compositionally biased region" description="Acidic residues" evidence="6">
    <location>
        <begin position="114"/>
        <end position="126"/>
    </location>
</feature>
<gene>
    <name evidence="7" type="ORF">GH714_039417</name>
</gene>
<reference evidence="7 8" key="1">
    <citation type="journal article" date="2020" name="Mol. Plant">
        <title>The Chromosome-Based Rubber Tree Genome Provides New Insights into Spurge Genome Evolution and Rubber Biosynthesis.</title>
        <authorList>
            <person name="Liu J."/>
            <person name="Shi C."/>
            <person name="Shi C.C."/>
            <person name="Li W."/>
            <person name="Zhang Q.J."/>
            <person name="Zhang Y."/>
            <person name="Li K."/>
            <person name="Lu H.F."/>
            <person name="Shi C."/>
            <person name="Zhu S.T."/>
            <person name="Xiao Z.Y."/>
            <person name="Nan H."/>
            <person name="Yue Y."/>
            <person name="Zhu X.G."/>
            <person name="Wu Y."/>
            <person name="Hong X.N."/>
            <person name="Fan G.Y."/>
            <person name="Tong Y."/>
            <person name="Zhang D."/>
            <person name="Mao C.L."/>
            <person name="Liu Y.L."/>
            <person name="Hao S.J."/>
            <person name="Liu W.Q."/>
            <person name="Lv M.Q."/>
            <person name="Zhang H.B."/>
            <person name="Liu Y."/>
            <person name="Hu-Tang G.R."/>
            <person name="Wang J.P."/>
            <person name="Wang J.H."/>
            <person name="Sun Y.H."/>
            <person name="Ni S.B."/>
            <person name="Chen W.B."/>
            <person name="Zhang X.C."/>
            <person name="Jiao Y.N."/>
            <person name="Eichler E.E."/>
            <person name="Li G.H."/>
            <person name="Liu X."/>
            <person name="Gao L.Z."/>
        </authorList>
    </citation>
    <scope>NUCLEOTIDE SEQUENCE [LARGE SCALE GENOMIC DNA]</scope>
    <source>
        <strain evidence="8">cv. GT1</strain>
        <tissue evidence="7">Leaf</tissue>
    </source>
</reference>
<accession>A0A6A6KNB7</accession>
<keyword evidence="5" id="KW-0539">Nucleus</keyword>
<name>A0A6A6KNB7_HEVBR</name>
<dbReference type="EMBL" id="JAAGAX010000016">
    <property type="protein sequence ID" value="KAF2289984.1"/>
    <property type="molecule type" value="Genomic_DNA"/>
</dbReference>
<sequence>MRASPLYAFADLDVGLPKKVETKEKTIEAIIELPPPSQPTETNLLANLVAIQGLFPPNITVPGWKPGMMVEQQLQPVAPQGLHKPSETIQVRHVQIDILDQDDDSSNYSSDDGNSNDEDWEDDGMD</sequence>
<dbReference type="GO" id="GO:0070847">
    <property type="term" value="C:core mediator complex"/>
    <property type="evidence" value="ECO:0007669"/>
    <property type="project" value="TreeGrafter"/>
</dbReference>
<organism evidence="7 8">
    <name type="scientific">Hevea brasiliensis</name>
    <name type="common">Para rubber tree</name>
    <name type="synonym">Siphonia brasiliensis</name>
    <dbReference type="NCBI Taxonomy" id="3981"/>
    <lineage>
        <taxon>Eukaryota</taxon>
        <taxon>Viridiplantae</taxon>
        <taxon>Streptophyta</taxon>
        <taxon>Embryophyta</taxon>
        <taxon>Tracheophyta</taxon>
        <taxon>Spermatophyta</taxon>
        <taxon>Magnoliopsida</taxon>
        <taxon>eudicotyledons</taxon>
        <taxon>Gunneridae</taxon>
        <taxon>Pentapetalae</taxon>
        <taxon>rosids</taxon>
        <taxon>fabids</taxon>
        <taxon>Malpighiales</taxon>
        <taxon>Euphorbiaceae</taxon>
        <taxon>Crotonoideae</taxon>
        <taxon>Micrandreae</taxon>
        <taxon>Hevea</taxon>
    </lineage>
</organism>
<protein>
    <submittedName>
        <fullName evidence="7">Uncharacterized protein</fullName>
    </submittedName>
</protein>
<comment type="subcellular location">
    <subcellularLocation>
        <location evidence="1">Nucleus</location>
    </subcellularLocation>
</comment>
<comment type="similarity">
    <text evidence="2">Belongs to the Mediator complex subunit 4 family.</text>
</comment>
<evidence type="ECO:0000256" key="4">
    <source>
        <dbReference type="ARBA" id="ARBA00023163"/>
    </source>
</evidence>
<evidence type="ECO:0000313" key="8">
    <source>
        <dbReference type="Proteomes" id="UP000467840"/>
    </source>
</evidence>
<dbReference type="InterPro" id="IPR019258">
    <property type="entry name" value="Mediator_Med4"/>
</dbReference>
<feature type="region of interest" description="Disordered" evidence="6">
    <location>
        <begin position="99"/>
        <end position="126"/>
    </location>
</feature>
<evidence type="ECO:0000256" key="6">
    <source>
        <dbReference type="SAM" id="MobiDB-lite"/>
    </source>
</evidence>
<evidence type="ECO:0000256" key="2">
    <source>
        <dbReference type="ARBA" id="ARBA00009626"/>
    </source>
</evidence>
<evidence type="ECO:0000256" key="1">
    <source>
        <dbReference type="ARBA" id="ARBA00004123"/>
    </source>
</evidence>
<proteinExistence type="inferred from homology"/>
<keyword evidence="4" id="KW-0804">Transcription</keyword>
<comment type="caution">
    <text evidence="7">The sequence shown here is derived from an EMBL/GenBank/DDBJ whole genome shotgun (WGS) entry which is preliminary data.</text>
</comment>
<evidence type="ECO:0000313" key="7">
    <source>
        <dbReference type="EMBL" id="KAF2289984.1"/>
    </source>
</evidence>
<dbReference type="AlphaFoldDB" id="A0A6A6KNB7"/>
<keyword evidence="3" id="KW-0805">Transcription regulation</keyword>
<evidence type="ECO:0000256" key="5">
    <source>
        <dbReference type="ARBA" id="ARBA00023242"/>
    </source>
</evidence>
<dbReference type="GO" id="GO:0006357">
    <property type="term" value="P:regulation of transcription by RNA polymerase II"/>
    <property type="evidence" value="ECO:0007669"/>
    <property type="project" value="InterPro"/>
</dbReference>
<dbReference type="GO" id="GO:0016592">
    <property type="term" value="C:mediator complex"/>
    <property type="evidence" value="ECO:0007669"/>
    <property type="project" value="InterPro"/>
</dbReference>
<dbReference type="GO" id="GO:0003712">
    <property type="term" value="F:transcription coregulator activity"/>
    <property type="evidence" value="ECO:0007669"/>
    <property type="project" value="InterPro"/>
</dbReference>
<keyword evidence="8" id="KW-1185">Reference proteome</keyword>
<dbReference type="PANTHER" id="PTHR13208">
    <property type="entry name" value="MEDIATOR OF RNA POLYMERASE II TRANSCRIPTION SUBUNIT 4"/>
    <property type="match status" value="1"/>
</dbReference>
<dbReference type="Proteomes" id="UP000467840">
    <property type="component" value="Chromosome 8"/>
</dbReference>
<dbReference type="PANTHER" id="PTHR13208:SF2">
    <property type="entry name" value="MEDIATOR OF RNA POLYMERASE II TRANSCRIPTION SUBUNIT 4"/>
    <property type="match status" value="1"/>
</dbReference>